<dbReference type="InterPro" id="IPR017850">
    <property type="entry name" value="Alkaline_phosphatase_core_sf"/>
</dbReference>
<evidence type="ECO:0000256" key="6">
    <source>
        <dbReference type="ARBA" id="ARBA00022837"/>
    </source>
</evidence>
<proteinExistence type="inferred from homology"/>
<comment type="similarity">
    <text evidence="2">Belongs to the sulfatase family.</text>
</comment>
<comment type="cofactor">
    <cofactor evidence="1">
        <name>Ca(2+)</name>
        <dbReference type="ChEBI" id="CHEBI:29108"/>
    </cofactor>
</comment>
<evidence type="ECO:0000256" key="5">
    <source>
        <dbReference type="ARBA" id="ARBA00022801"/>
    </source>
</evidence>
<dbReference type="RefSeq" id="WP_303279520.1">
    <property type="nucleotide sequence ID" value="NZ_JAUOEK010000172.1"/>
</dbReference>
<keyword evidence="9" id="KW-1185">Reference proteome</keyword>
<evidence type="ECO:0000256" key="4">
    <source>
        <dbReference type="ARBA" id="ARBA00022729"/>
    </source>
</evidence>
<accession>A0ABT8WFB8</accession>
<dbReference type="CDD" id="cd16030">
    <property type="entry name" value="iduronate-2-sulfatase"/>
    <property type="match status" value="1"/>
</dbReference>
<dbReference type="InterPro" id="IPR000917">
    <property type="entry name" value="Sulfatase_N"/>
</dbReference>
<reference evidence="8" key="1">
    <citation type="submission" date="2023-07" db="EMBL/GenBank/DDBJ databases">
        <title>Two novel species in the genus Flavivirga.</title>
        <authorList>
            <person name="Kwon K."/>
        </authorList>
    </citation>
    <scope>NUCLEOTIDE SEQUENCE</scope>
    <source>
        <strain evidence="8">KCTC 52353</strain>
    </source>
</reference>
<dbReference type="EMBL" id="JAUOEK010000172">
    <property type="protein sequence ID" value="MDO5971806.1"/>
    <property type="molecule type" value="Genomic_DNA"/>
</dbReference>
<keyword evidence="6" id="KW-0106">Calcium</keyword>
<gene>
    <name evidence="8" type="ORF">Q4Q35_18545</name>
</gene>
<evidence type="ECO:0000313" key="8">
    <source>
        <dbReference type="EMBL" id="MDO5971806.1"/>
    </source>
</evidence>
<dbReference type="Gene3D" id="3.40.720.10">
    <property type="entry name" value="Alkaline Phosphatase, subunit A"/>
    <property type="match status" value="1"/>
</dbReference>
<dbReference type="InterPro" id="IPR035874">
    <property type="entry name" value="IDS"/>
</dbReference>
<name>A0ABT8WFB8_9FLAO</name>
<comment type="caution">
    <text evidence="8">The sequence shown here is derived from an EMBL/GenBank/DDBJ whole genome shotgun (WGS) entry which is preliminary data.</text>
</comment>
<dbReference type="Proteomes" id="UP001176883">
    <property type="component" value="Unassembled WGS sequence"/>
</dbReference>
<evidence type="ECO:0000256" key="1">
    <source>
        <dbReference type="ARBA" id="ARBA00001913"/>
    </source>
</evidence>
<organism evidence="8 9">
    <name type="scientific">Flavivirga aquimarina</name>
    <dbReference type="NCBI Taxonomy" id="2027862"/>
    <lineage>
        <taxon>Bacteria</taxon>
        <taxon>Pseudomonadati</taxon>
        <taxon>Bacteroidota</taxon>
        <taxon>Flavobacteriia</taxon>
        <taxon>Flavobacteriales</taxon>
        <taxon>Flavobacteriaceae</taxon>
        <taxon>Flavivirga</taxon>
    </lineage>
</organism>
<keyword evidence="5" id="KW-0378">Hydrolase</keyword>
<dbReference type="PANTHER" id="PTHR45953:SF1">
    <property type="entry name" value="IDURONATE 2-SULFATASE"/>
    <property type="match status" value="1"/>
</dbReference>
<feature type="domain" description="Sulfatase N-terminal" evidence="7">
    <location>
        <begin position="31"/>
        <end position="400"/>
    </location>
</feature>
<keyword evidence="4" id="KW-0732">Signal</keyword>
<dbReference type="PROSITE" id="PS51257">
    <property type="entry name" value="PROKAR_LIPOPROTEIN"/>
    <property type="match status" value="1"/>
</dbReference>
<evidence type="ECO:0000313" key="9">
    <source>
        <dbReference type="Proteomes" id="UP001176883"/>
    </source>
</evidence>
<evidence type="ECO:0000256" key="2">
    <source>
        <dbReference type="ARBA" id="ARBA00008779"/>
    </source>
</evidence>
<dbReference type="SUPFAM" id="SSF53649">
    <property type="entry name" value="Alkaline phosphatase-like"/>
    <property type="match status" value="1"/>
</dbReference>
<keyword evidence="3" id="KW-0479">Metal-binding</keyword>
<sequence>MKIISKFILYSVLLCFTFSCKSEIIQKEKQPNILFIAVDDLKTELGIYGNSVIQTPNLDKLASVGTAFANHYVQIPTCGASRQSLLTGLRPRTVVQLDNNITAIETSNKPEGETPESFIHHLKRNGYYTVGIGKISHSADGLVYGYNDMPSNKRELPHSWDEILFDSGKWKTGWNSFFAYADGENRQSMKNQVKPYEAGNVEDDGYPDGLTTKMALSSLKRLKEKDKPFFLGVGYFKPHLPFNSPKKYWDLYNRDSIKISKNPNIPKNINLKSLHASGEFNRYALGDEIATLKHRVSDEYAKKLIHGYYACVSYVDEQIGLLIKEVEALGLEENTVIVVWGDHGWHLGDQQVWGKHTIFEEALNSTLVIKVPGLKSSGKTNKTVVETVDIYPTLLELCGIEAPYNLDGRSLVGLMDNSKPRQKDVAYSYFKNGISLRTERYRLTKYFRQGEPTIELYDYLNDPFETINIASENAETVNKLMPLLEAGNTGLYN</sequence>
<dbReference type="Pfam" id="PF00884">
    <property type="entry name" value="Sulfatase"/>
    <property type="match status" value="1"/>
</dbReference>
<evidence type="ECO:0000259" key="7">
    <source>
        <dbReference type="Pfam" id="PF00884"/>
    </source>
</evidence>
<evidence type="ECO:0000256" key="3">
    <source>
        <dbReference type="ARBA" id="ARBA00022723"/>
    </source>
</evidence>
<dbReference type="PANTHER" id="PTHR45953">
    <property type="entry name" value="IDURONATE 2-SULFATASE"/>
    <property type="match status" value="1"/>
</dbReference>
<protein>
    <submittedName>
        <fullName evidence="8">Sulfatase</fullName>
    </submittedName>
</protein>